<dbReference type="AlphaFoldDB" id="A0A7H0IE85"/>
<proteinExistence type="predicted"/>
<dbReference type="EMBL" id="CP060828">
    <property type="protein sequence ID" value="QNP71101.1"/>
    <property type="molecule type" value="Genomic_DNA"/>
</dbReference>
<dbReference type="RefSeq" id="WP_187748076.1">
    <property type="nucleotide sequence ID" value="NZ_CP060828.1"/>
</dbReference>
<gene>
    <name evidence="1" type="ORF">IAG44_17760</name>
</gene>
<name>A0A7H0IE85_9ACTN</name>
<accession>A0A7H0IE85</accession>
<evidence type="ECO:0008006" key="3">
    <source>
        <dbReference type="Google" id="ProtNLM"/>
    </source>
</evidence>
<keyword evidence="2" id="KW-1185">Reference proteome</keyword>
<reference evidence="1 2" key="1">
    <citation type="submission" date="2020-08" db="EMBL/GenBank/DDBJ databases">
        <title>A novel species.</title>
        <authorList>
            <person name="Gao J."/>
        </authorList>
    </citation>
    <scope>NUCLEOTIDE SEQUENCE [LARGE SCALE GENOMIC DNA]</scope>
    <source>
        <strain evidence="1 2">CRXT-G-22</strain>
    </source>
</reference>
<sequence length="68" mass="7429">MPATPVAYSTYAPRGHTCADCKSLIGMGARVVRLAADHTTNGQALPDYRHYFCYYPKGPGRPAKEATR</sequence>
<dbReference type="KEGG" id="sroi:IAG44_17760"/>
<evidence type="ECO:0000313" key="2">
    <source>
        <dbReference type="Proteomes" id="UP000516052"/>
    </source>
</evidence>
<organism evidence="1 2">
    <name type="scientific">Streptomyces roseirectus</name>
    <dbReference type="NCBI Taxonomy" id="2768066"/>
    <lineage>
        <taxon>Bacteria</taxon>
        <taxon>Bacillati</taxon>
        <taxon>Actinomycetota</taxon>
        <taxon>Actinomycetes</taxon>
        <taxon>Kitasatosporales</taxon>
        <taxon>Streptomycetaceae</taxon>
        <taxon>Streptomyces</taxon>
    </lineage>
</organism>
<protein>
    <recommendedName>
        <fullName evidence="3">PARP-type domain-containing protein</fullName>
    </recommendedName>
</protein>
<dbReference type="Proteomes" id="UP000516052">
    <property type="component" value="Chromosome"/>
</dbReference>
<evidence type="ECO:0000313" key="1">
    <source>
        <dbReference type="EMBL" id="QNP71101.1"/>
    </source>
</evidence>